<dbReference type="InterPro" id="IPR016155">
    <property type="entry name" value="Mopterin_synth/thiamin_S_b"/>
</dbReference>
<dbReference type="PANTHER" id="PTHR37483">
    <property type="entry name" value="UPF0125 PROTEIN RATB"/>
    <property type="match status" value="1"/>
</dbReference>
<name>A0A410H3P5_9GAMM</name>
<dbReference type="NCBIfam" id="NF002490">
    <property type="entry name" value="PRK01777.1"/>
    <property type="match status" value="1"/>
</dbReference>
<sequence length="92" mass="10675">MKIEVAYALEEEQFLFEQEVPEGTTVETALKTSMLLKKFPELDISKVGVWSQVVKLDQVLREGDRIEVYRPLKVDPRDRRRKQVAAERGKDA</sequence>
<organism evidence="3 4">
    <name type="scientific">Hydrogenovibrio thermophilus</name>
    <dbReference type="NCBI Taxonomy" id="265883"/>
    <lineage>
        <taxon>Bacteria</taxon>
        <taxon>Pseudomonadati</taxon>
        <taxon>Pseudomonadota</taxon>
        <taxon>Gammaproteobacteria</taxon>
        <taxon>Thiotrichales</taxon>
        <taxon>Piscirickettsiaceae</taxon>
        <taxon>Hydrogenovibrio</taxon>
    </lineage>
</organism>
<evidence type="ECO:0000313" key="3">
    <source>
        <dbReference type="EMBL" id="QAB15544.1"/>
    </source>
</evidence>
<evidence type="ECO:0000256" key="1">
    <source>
        <dbReference type="ARBA" id="ARBA00010645"/>
    </source>
</evidence>
<keyword evidence="4" id="KW-1185">Reference proteome</keyword>
<evidence type="ECO:0000256" key="2">
    <source>
        <dbReference type="HAMAP-Rule" id="MF_00460"/>
    </source>
</evidence>
<reference evidence="3 4" key="1">
    <citation type="journal article" date="2018" name="Environ. Microbiol.">
        <title>Genomes of ubiquitous marine and hypersaline Hydrogenovibrio, Thiomicrorhabdus and Thiomicrospira spp. encode a diversity of mechanisms to sustain chemolithoautotrophy in heterogeneous environments.</title>
        <authorList>
            <person name="Scott K.M."/>
            <person name="Williams J."/>
            <person name="Porter C.M.B."/>
            <person name="Russel S."/>
            <person name="Harmer T.L."/>
            <person name="Paul J.H."/>
            <person name="Antonen K.M."/>
            <person name="Bridges M.K."/>
            <person name="Camper G.J."/>
            <person name="Campla C.K."/>
            <person name="Casella L.G."/>
            <person name="Chase E."/>
            <person name="Conrad J.W."/>
            <person name="Cruz M.C."/>
            <person name="Dunlap D.S."/>
            <person name="Duran L."/>
            <person name="Fahsbender E.M."/>
            <person name="Goldsmith D.B."/>
            <person name="Keeley R.F."/>
            <person name="Kondoff M.R."/>
            <person name="Kussy B.I."/>
            <person name="Lane M.K."/>
            <person name="Lawler S."/>
            <person name="Leigh B.A."/>
            <person name="Lewis C."/>
            <person name="Lostal L.M."/>
            <person name="Marking D."/>
            <person name="Mancera P.A."/>
            <person name="McClenthan E.C."/>
            <person name="McIntyre E.A."/>
            <person name="Mine J.A."/>
            <person name="Modi S."/>
            <person name="Moore B.D."/>
            <person name="Morgan W.A."/>
            <person name="Nelson K.M."/>
            <person name="Nguyen K.N."/>
            <person name="Ogburn N."/>
            <person name="Parrino D.G."/>
            <person name="Pedapudi A.D."/>
            <person name="Pelham R.P."/>
            <person name="Preece A.M."/>
            <person name="Rampersad E.A."/>
            <person name="Richardson J.C."/>
            <person name="Rodgers C.M."/>
            <person name="Schaffer B.L."/>
            <person name="Sheridan N.E."/>
            <person name="Solone M.R."/>
            <person name="Staley Z.R."/>
            <person name="Tabuchi M."/>
            <person name="Waide R.J."/>
            <person name="Wanjugi P.W."/>
            <person name="Young S."/>
            <person name="Clum A."/>
            <person name="Daum C."/>
            <person name="Huntemann M."/>
            <person name="Ivanova N."/>
            <person name="Kyrpides N."/>
            <person name="Mikhailova N."/>
            <person name="Palaniappan K."/>
            <person name="Pillay M."/>
            <person name="Reddy T.B.K."/>
            <person name="Shapiro N."/>
            <person name="Stamatis D."/>
            <person name="Varghese N."/>
            <person name="Woyke T."/>
            <person name="Boden R."/>
            <person name="Freyermuth S.K."/>
            <person name="Kerfeld C.A."/>
        </authorList>
    </citation>
    <scope>NUCLEOTIDE SEQUENCE [LARGE SCALE GENOMIC DNA]</scope>
    <source>
        <strain evidence="3 4">JR-2</strain>
    </source>
</reference>
<dbReference type="Pfam" id="PF03658">
    <property type="entry name" value="Ub-RnfH"/>
    <property type="match status" value="1"/>
</dbReference>
<dbReference type="AlphaFoldDB" id="A0A410H3P5"/>
<dbReference type="EMBL" id="CP035033">
    <property type="protein sequence ID" value="QAB15544.1"/>
    <property type="molecule type" value="Genomic_DNA"/>
</dbReference>
<dbReference type="KEGG" id="htr:EPV75_07630"/>
<protein>
    <recommendedName>
        <fullName evidence="2">UPF0125 protein EPV75_07630</fullName>
    </recommendedName>
</protein>
<dbReference type="Proteomes" id="UP000285478">
    <property type="component" value="Chromosome"/>
</dbReference>
<dbReference type="InterPro" id="IPR037021">
    <property type="entry name" value="RnfH_sf"/>
</dbReference>
<dbReference type="InterPro" id="IPR005346">
    <property type="entry name" value="RnfH"/>
</dbReference>
<proteinExistence type="inferred from homology"/>
<comment type="similarity">
    <text evidence="1 2">Belongs to the UPF0125 (RnfH) family.</text>
</comment>
<dbReference type="RefSeq" id="WP_128384985.1">
    <property type="nucleotide sequence ID" value="NZ_CP035033.1"/>
</dbReference>
<dbReference type="HAMAP" id="MF_00460">
    <property type="entry name" value="UPF0125_RnfH"/>
    <property type="match status" value="1"/>
</dbReference>
<evidence type="ECO:0000313" key="4">
    <source>
        <dbReference type="Proteomes" id="UP000285478"/>
    </source>
</evidence>
<dbReference type="PANTHER" id="PTHR37483:SF1">
    <property type="entry name" value="UPF0125 PROTEIN RATB"/>
    <property type="match status" value="1"/>
</dbReference>
<dbReference type="Gene3D" id="3.10.20.280">
    <property type="entry name" value="RnfH-like"/>
    <property type="match status" value="1"/>
</dbReference>
<gene>
    <name evidence="3" type="ORF">EPV75_07630</name>
</gene>
<accession>A0A410H3P5</accession>
<dbReference type="SUPFAM" id="SSF54285">
    <property type="entry name" value="MoaD/ThiS"/>
    <property type="match status" value="1"/>
</dbReference>